<dbReference type="Gene3D" id="1.25.40.390">
    <property type="match status" value="1"/>
</dbReference>
<comment type="subcellular location">
    <subcellularLocation>
        <location evidence="1">Cell outer membrane</location>
    </subcellularLocation>
</comment>
<proteinExistence type="inferred from homology"/>
<comment type="caution">
    <text evidence="8">The sequence shown here is derived from an EMBL/GenBank/DDBJ whole genome shotgun (WGS) entry which is preliminary data.</text>
</comment>
<dbReference type="InterPro" id="IPR033985">
    <property type="entry name" value="SusD-like_N"/>
</dbReference>
<dbReference type="EMBL" id="JBHRTA010000055">
    <property type="protein sequence ID" value="MFC3199523.1"/>
    <property type="molecule type" value="Genomic_DNA"/>
</dbReference>
<dbReference type="Gene3D" id="2.20.20.130">
    <property type="match status" value="1"/>
</dbReference>
<gene>
    <name evidence="8" type="ORF">ACFOET_18040</name>
</gene>
<keyword evidence="9" id="KW-1185">Reference proteome</keyword>
<comment type="similarity">
    <text evidence="2">Belongs to the SusD family.</text>
</comment>
<keyword evidence="3" id="KW-0732">Signal</keyword>
<evidence type="ECO:0000256" key="2">
    <source>
        <dbReference type="ARBA" id="ARBA00006275"/>
    </source>
</evidence>
<accession>A0ABV7JTC4</accession>
<dbReference type="InterPro" id="IPR012944">
    <property type="entry name" value="SusD_RagB_dom"/>
</dbReference>
<dbReference type="Gene3D" id="1.25.40.900">
    <property type="match status" value="1"/>
</dbReference>
<keyword evidence="4" id="KW-0472">Membrane</keyword>
<dbReference type="SUPFAM" id="SSF48452">
    <property type="entry name" value="TPR-like"/>
    <property type="match status" value="1"/>
</dbReference>
<dbReference type="Pfam" id="PF07980">
    <property type="entry name" value="SusD_RagB"/>
    <property type="match status" value="1"/>
</dbReference>
<dbReference type="Pfam" id="PF14322">
    <property type="entry name" value="SusD-like_3"/>
    <property type="match status" value="1"/>
</dbReference>
<evidence type="ECO:0000313" key="9">
    <source>
        <dbReference type="Proteomes" id="UP001595526"/>
    </source>
</evidence>
<organism evidence="8 9">
    <name type="scientific">Parapedobacter deserti</name>
    <dbReference type="NCBI Taxonomy" id="1912957"/>
    <lineage>
        <taxon>Bacteria</taxon>
        <taxon>Pseudomonadati</taxon>
        <taxon>Bacteroidota</taxon>
        <taxon>Sphingobacteriia</taxon>
        <taxon>Sphingobacteriales</taxon>
        <taxon>Sphingobacteriaceae</taxon>
        <taxon>Parapedobacter</taxon>
    </lineage>
</organism>
<evidence type="ECO:0000256" key="1">
    <source>
        <dbReference type="ARBA" id="ARBA00004442"/>
    </source>
</evidence>
<evidence type="ECO:0000259" key="7">
    <source>
        <dbReference type="Pfam" id="PF14322"/>
    </source>
</evidence>
<evidence type="ECO:0000256" key="3">
    <source>
        <dbReference type="ARBA" id="ARBA00022729"/>
    </source>
</evidence>
<evidence type="ECO:0000256" key="4">
    <source>
        <dbReference type="ARBA" id="ARBA00023136"/>
    </source>
</evidence>
<dbReference type="Proteomes" id="UP001595526">
    <property type="component" value="Unassembled WGS sequence"/>
</dbReference>
<feature type="domain" description="RagB/SusD" evidence="6">
    <location>
        <begin position="342"/>
        <end position="458"/>
    </location>
</feature>
<reference evidence="9" key="1">
    <citation type="journal article" date="2019" name="Int. J. Syst. Evol. Microbiol.">
        <title>The Global Catalogue of Microorganisms (GCM) 10K type strain sequencing project: providing services to taxonomists for standard genome sequencing and annotation.</title>
        <authorList>
            <consortium name="The Broad Institute Genomics Platform"/>
            <consortium name="The Broad Institute Genome Sequencing Center for Infectious Disease"/>
            <person name="Wu L."/>
            <person name="Ma J."/>
        </authorList>
    </citation>
    <scope>NUCLEOTIDE SEQUENCE [LARGE SCALE GENOMIC DNA]</scope>
    <source>
        <strain evidence="9">KCTC 52416</strain>
    </source>
</reference>
<sequence length="463" mass="52195">MNKTRNYLTFFAFLTVALQGCEKDWLAAKNNLNRVVPVTLADARAILRSSTLLNIGNDQIGMSLLASDDLYLQTATYLSRSEKERNIYVWSPAIDSRSTPIAEWNDGYEQVLYANVALETVAGVERNAANAMEHDEVRGAALFFRAKAFYNLLQLFAPAWDPDKDNSRAGIPLRLSSDPNPKTMRASVSDGYRQVMDDLSMASQLLTTRPALKTDPSKQAAFGLLARCLLGMADYRGAVLYADSALQLESALLDYNALLDRTSMQYPFEPQHEEVIFDAIIGPNYVPVRFNYCMVDSTLFAGYRDDDLRKQLFFAVNSQGGPSFRGSYSGADNRFSGIATDELFLIRAECSARLGNIDDALEDINTLLAHRMDRSSFVPYGESDQKKLLDRILVERRKELVFRGQRWTDLRRLNAEPARAVTLVREIDGSNYRLPPESSRYVFPIPEYVIDETGLTQNDRRDD</sequence>
<dbReference type="PROSITE" id="PS51257">
    <property type="entry name" value="PROKAR_LIPOPROTEIN"/>
    <property type="match status" value="1"/>
</dbReference>
<dbReference type="RefSeq" id="WP_379025236.1">
    <property type="nucleotide sequence ID" value="NZ_JBHRTA010000055.1"/>
</dbReference>
<evidence type="ECO:0000259" key="6">
    <source>
        <dbReference type="Pfam" id="PF07980"/>
    </source>
</evidence>
<protein>
    <submittedName>
        <fullName evidence="8">RagB/SusD family nutrient uptake outer membrane protein</fullName>
    </submittedName>
</protein>
<feature type="domain" description="SusD-like N-terminal" evidence="7">
    <location>
        <begin position="78"/>
        <end position="230"/>
    </location>
</feature>
<name>A0ABV7JTC4_9SPHI</name>
<evidence type="ECO:0000313" key="8">
    <source>
        <dbReference type="EMBL" id="MFC3199523.1"/>
    </source>
</evidence>
<dbReference type="InterPro" id="IPR011990">
    <property type="entry name" value="TPR-like_helical_dom_sf"/>
</dbReference>
<keyword evidence="5" id="KW-0998">Cell outer membrane</keyword>
<evidence type="ECO:0000256" key="5">
    <source>
        <dbReference type="ARBA" id="ARBA00023237"/>
    </source>
</evidence>